<dbReference type="EMBL" id="MCFE01000063">
    <property type="protein sequence ID" value="ORY01959.1"/>
    <property type="molecule type" value="Genomic_DNA"/>
</dbReference>
<organism evidence="1 2">
    <name type="scientific">Basidiobolus meristosporus CBS 931.73</name>
    <dbReference type="NCBI Taxonomy" id="1314790"/>
    <lineage>
        <taxon>Eukaryota</taxon>
        <taxon>Fungi</taxon>
        <taxon>Fungi incertae sedis</taxon>
        <taxon>Zoopagomycota</taxon>
        <taxon>Entomophthoromycotina</taxon>
        <taxon>Basidiobolomycetes</taxon>
        <taxon>Basidiobolales</taxon>
        <taxon>Basidiobolaceae</taxon>
        <taxon>Basidiobolus</taxon>
    </lineage>
</organism>
<dbReference type="Proteomes" id="UP000193498">
    <property type="component" value="Unassembled WGS sequence"/>
</dbReference>
<protein>
    <submittedName>
        <fullName evidence="1">Uncharacterized protein</fullName>
    </submittedName>
</protein>
<comment type="caution">
    <text evidence="1">The sequence shown here is derived from an EMBL/GenBank/DDBJ whole genome shotgun (WGS) entry which is preliminary data.</text>
</comment>
<name>A0A1Y1YVH5_9FUNG</name>
<dbReference type="PANTHER" id="PTHR31389:SF4">
    <property type="entry name" value="LD39211P"/>
    <property type="match status" value="1"/>
</dbReference>
<dbReference type="OrthoDB" id="5954868at2759"/>
<keyword evidence="2" id="KW-1185">Reference proteome</keyword>
<gene>
    <name evidence="1" type="ORF">K493DRAFT_208957</name>
</gene>
<dbReference type="PANTHER" id="PTHR31389">
    <property type="entry name" value="LD39211P"/>
    <property type="match status" value="1"/>
</dbReference>
<reference evidence="1 2" key="1">
    <citation type="submission" date="2016-07" db="EMBL/GenBank/DDBJ databases">
        <title>Pervasive Adenine N6-methylation of Active Genes in Fungi.</title>
        <authorList>
            <consortium name="DOE Joint Genome Institute"/>
            <person name="Mondo S.J."/>
            <person name="Dannebaum R.O."/>
            <person name="Kuo R.C."/>
            <person name="Labutti K."/>
            <person name="Haridas S."/>
            <person name="Kuo A."/>
            <person name="Salamov A."/>
            <person name="Ahrendt S.R."/>
            <person name="Lipzen A."/>
            <person name="Sullivan W."/>
            <person name="Andreopoulos W.B."/>
            <person name="Clum A."/>
            <person name="Lindquist E."/>
            <person name="Daum C."/>
            <person name="Ramamoorthy G.K."/>
            <person name="Gryganskyi A."/>
            <person name="Culley D."/>
            <person name="Magnuson J.K."/>
            <person name="James T.Y."/>
            <person name="O'Malley M.A."/>
            <person name="Stajich J.E."/>
            <person name="Spatafora J.W."/>
            <person name="Visel A."/>
            <person name="Grigoriev I.V."/>
        </authorList>
    </citation>
    <scope>NUCLEOTIDE SEQUENCE [LARGE SCALE GENOMIC DNA]</scope>
    <source>
        <strain evidence="1 2">CBS 931.73</strain>
    </source>
</reference>
<sequence length="218" mass="25355">MNLRDEERSKLLGLQDKGYFHHLKRFDFTKYPKFWDINKSRGEYAWKAGMINEVADEFPGALLWMDSGNRVFPHFLRKAVRHIEEHGFWSPSSSGTVRDYTHPGVFDFFKDSIEKYSNLRNCNGALIGLNSENRTIMNTVIRPFRECALRQDCIAPKGSSRANHRQDQSILTYLAHINGWRCSSEGWSGYLIHQDADCEERVQEHDSRLSLGNQLKNI</sequence>
<dbReference type="InParanoid" id="A0A1Y1YVH5"/>
<evidence type="ECO:0000313" key="1">
    <source>
        <dbReference type="EMBL" id="ORY01959.1"/>
    </source>
</evidence>
<accession>A0A1Y1YVH5</accession>
<proteinExistence type="predicted"/>
<dbReference type="STRING" id="1314790.A0A1Y1YVH5"/>
<evidence type="ECO:0000313" key="2">
    <source>
        <dbReference type="Proteomes" id="UP000193498"/>
    </source>
</evidence>
<dbReference type="AlphaFoldDB" id="A0A1Y1YVH5"/>